<protein>
    <submittedName>
        <fullName evidence="1">Uncharacterized protein</fullName>
    </submittedName>
</protein>
<accession>A0A2T6BR03</accession>
<dbReference type="EMBL" id="QBKR01000016">
    <property type="protein sequence ID" value="PTX58479.1"/>
    <property type="molecule type" value="Genomic_DNA"/>
</dbReference>
<comment type="caution">
    <text evidence="1">The sequence shown here is derived from an EMBL/GenBank/DDBJ whole genome shotgun (WGS) entry which is preliminary data.</text>
</comment>
<sequence length="196" mass="22503">MGDQPAGGGQANLQLKVDFTQNPLIYHSTGTLTNSGKKVKVGLYMTDKAVYDLSGKRIRQSTAADRLSIPTMALMEIRERMQDPKTKDSQAITMRKEPDSYIIQVQGGFLYQHDSYRKAFTQQVLRAVEADLRQLKKMGIAPDTTRMQFTGFTQTFHIDRKSFLLKRYDEAIKTRLPGRDPFIFRSEFHYTEKLLL</sequence>
<keyword evidence="2" id="KW-1185">Reference proteome</keyword>
<name>A0A2T6BR03_9BACL</name>
<organism evidence="1 2">
    <name type="scientific">Melghirimyces profundicolus</name>
    <dbReference type="NCBI Taxonomy" id="1242148"/>
    <lineage>
        <taxon>Bacteria</taxon>
        <taxon>Bacillati</taxon>
        <taxon>Bacillota</taxon>
        <taxon>Bacilli</taxon>
        <taxon>Bacillales</taxon>
        <taxon>Thermoactinomycetaceae</taxon>
        <taxon>Melghirimyces</taxon>
    </lineage>
</organism>
<evidence type="ECO:0000313" key="1">
    <source>
        <dbReference type="EMBL" id="PTX58479.1"/>
    </source>
</evidence>
<reference evidence="1 2" key="1">
    <citation type="submission" date="2018-04" db="EMBL/GenBank/DDBJ databases">
        <title>Genomic Encyclopedia of Archaeal and Bacterial Type Strains, Phase II (KMG-II): from individual species to whole genera.</title>
        <authorList>
            <person name="Goeker M."/>
        </authorList>
    </citation>
    <scope>NUCLEOTIDE SEQUENCE [LARGE SCALE GENOMIC DNA]</scope>
    <source>
        <strain evidence="1 2">DSM 45787</strain>
    </source>
</reference>
<proteinExistence type="predicted"/>
<dbReference type="Pfam" id="PF20316">
    <property type="entry name" value="DUF6612"/>
    <property type="match status" value="1"/>
</dbReference>
<evidence type="ECO:0000313" key="2">
    <source>
        <dbReference type="Proteomes" id="UP000244240"/>
    </source>
</evidence>
<gene>
    <name evidence="1" type="ORF">C8P63_11666</name>
</gene>
<dbReference type="Proteomes" id="UP000244240">
    <property type="component" value="Unassembled WGS sequence"/>
</dbReference>
<dbReference type="InterPro" id="IPR046720">
    <property type="entry name" value="DUF6612"/>
</dbReference>
<dbReference type="AlphaFoldDB" id="A0A2T6BR03"/>